<organism evidence="1 2">
    <name type="scientific">Homarus americanus</name>
    <name type="common">American lobster</name>
    <dbReference type="NCBI Taxonomy" id="6706"/>
    <lineage>
        <taxon>Eukaryota</taxon>
        <taxon>Metazoa</taxon>
        <taxon>Ecdysozoa</taxon>
        <taxon>Arthropoda</taxon>
        <taxon>Crustacea</taxon>
        <taxon>Multicrustacea</taxon>
        <taxon>Malacostraca</taxon>
        <taxon>Eumalacostraca</taxon>
        <taxon>Eucarida</taxon>
        <taxon>Decapoda</taxon>
        <taxon>Pleocyemata</taxon>
        <taxon>Astacidea</taxon>
        <taxon>Nephropoidea</taxon>
        <taxon>Nephropidae</taxon>
        <taxon>Homarus</taxon>
    </lineage>
</organism>
<dbReference type="AlphaFoldDB" id="A0A8J5J9S9"/>
<keyword evidence="2" id="KW-1185">Reference proteome</keyword>
<feature type="non-terminal residue" evidence="1">
    <location>
        <position position="67"/>
    </location>
</feature>
<proteinExistence type="predicted"/>
<protein>
    <submittedName>
        <fullName evidence="1">Uncharacterized protein</fullName>
    </submittedName>
</protein>
<comment type="caution">
    <text evidence="1">The sequence shown here is derived from an EMBL/GenBank/DDBJ whole genome shotgun (WGS) entry which is preliminary data.</text>
</comment>
<dbReference type="EMBL" id="JAHLQT010043240">
    <property type="protein sequence ID" value="KAG7154967.1"/>
    <property type="molecule type" value="Genomic_DNA"/>
</dbReference>
<gene>
    <name evidence="1" type="ORF">Hamer_G028957</name>
</gene>
<accession>A0A8J5J9S9</accession>
<dbReference type="Proteomes" id="UP000747542">
    <property type="component" value="Unassembled WGS sequence"/>
</dbReference>
<sequence length="67" mass="7712">MVSLDWRPGWNNDDKIPAGHLCVRNASCGRCWQRHYAILFVGFLCVKHARNKPGKHSYRHSTGFPAF</sequence>
<name>A0A8J5J9S9_HOMAM</name>
<reference evidence="1" key="1">
    <citation type="journal article" date="2021" name="Sci. Adv.">
        <title>The American lobster genome reveals insights on longevity, neural, and immune adaptations.</title>
        <authorList>
            <person name="Polinski J.M."/>
            <person name="Zimin A.V."/>
            <person name="Clark K.F."/>
            <person name="Kohn A.B."/>
            <person name="Sadowski N."/>
            <person name="Timp W."/>
            <person name="Ptitsyn A."/>
            <person name="Khanna P."/>
            <person name="Romanova D.Y."/>
            <person name="Williams P."/>
            <person name="Greenwood S.J."/>
            <person name="Moroz L.L."/>
            <person name="Walt D.R."/>
            <person name="Bodnar A.G."/>
        </authorList>
    </citation>
    <scope>NUCLEOTIDE SEQUENCE</scope>
    <source>
        <strain evidence="1">GMGI-L3</strain>
    </source>
</reference>
<evidence type="ECO:0000313" key="2">
    <source>
        <dbReference type="Proteomes" id="UP000747542"/>
    </source>
</evidence>
<evidence type="ECO:0000313" key="1">
    <source>
        <dbReference type="EMBL" id="KAG7154967.1"/>
    </source>
</evidence>